<accession>A0A4C1YX63</accession>
<name>A0A4C1YX63_EUMVA</name>
<feature type="compositionally biased region" description="Basic residues" evidence="1">
    <location>
        <begin position="17"/>
        <end position="41"/>
    </location>
</feature>
<evidence type="ECO:0000313" key="3">
    <source>
        <dbReference type="Proteomes" id="UP000299102"/>
    </source>
</evidence>
<evidence type="ECO:0000313" key="2">
    <source>
        <dbReference type="EMBL" id="GBP79522.1"/>
    </source>
</evidence>
<sequence length="195" mass="21942">MLERATRVDPLNGSFAKRSRGSALGRHRLQSLPRSRRRRQKATPGDVGRRGVGGARAGRAFALRSSSTAHLYQNFRPPVNLRPRVKLSTAALTRYAFFILRHLLLLFYLPPLRGRAGREINNPSPVIKITVEALALEARTLLRLQRAARRRHSRPNHLRLKSHGAQLVADLFLYAPTTARAPVLRLGKMRVGKNN</sequence>
<comment type="caution">
    <text evidence="2">The sequence shown here is derived from an EMBL/GenBank/DDBJ whole genome shotgun (WGS) entry which is preliminary data.</text>
</comment>
<dbReference type="EMBL" id="BGZK01001417">
    <property type="protein sequence ID" value="GBP79522.1"/>
    <property type="molecule type" value="Genomic_DNA"/>
</dbReference>
<evidence type="ECO:0000256" key="1">
    <source>
        <dbReference type="SAM" id="MobiDB-lite"/>
    </source>
</evidence>
<proteinExistence type="predicted"/>
<feature type="region of interest" description="Disordered" evidence="1">
    <location>
        <begin position="1"/>
        <end position="53"/>
    </location>
</feature>
<dbReference type="AlphaFoldDB" id="A0A4C1YX63"/>
<reference evidence="2 3" key="1">
    <citation type="journal article" date="2019" name="Commun. Biol.">
        <title>The bagworm genome reveals a unique fibroin gene that provides high tensile strength.</title>
        <authorList>
            <person name="Kono N."/>
            <person name="Nakamura H."/>
            <person name="Ohtoshi R."/>
            <person name="Tomita M."/>
            <person name="Numata K."/>
            <person name="Arakawa K."/>
        </authorList>
    </citation>
    <scope>NUCLEOTIDE SEQUENCE [LARGE SCALE GENOMIC DNA]</scope>
</reference>
<organism evidence="2 3">
    <name type="scientific">Eumeta variegata</name>
    <name type="common">Bagworm moth</name>
    <name type="synonym">Eumeta japonica</name>
    <dbReference type="NCBI Taxonomy" id="151549"/>
    <lineage>
        <taxon>Eukaryota</taxon>
        <taxon>Metazoa</taxon>
        <taxon>Ecdysozoa</taxon>
        <taxon>Arthropoda</taxon>
        <taxon>Hexapoda</taxon>
        <taxon>Insecta</taxon>
        <taxon>Pterygota</taxon>
        <taxon>Neoptera</taxon>
        <taxon>Endopterygota</taxon>
        <taxon>Lepidoptera</taxon>
        <taxon>Glossata</taxon>
        <taxon>Ditrysia</taxon>
        <taxon>Tineoidea</taxon>
        <taxon>Psychidae</taxon>
        <taxon>Oiketicinae</taxon>
        <taxon>Eumeta</taxon>
    </lineage>
</organism>
<gene>
    <name evidence="2" type="ORF">EVAR_89888_1</name>
</gene>
<dbReference type="Proteomes" id="UP000299102">
    <property type="component" value="Unassembled WGS sequence"/>
</dbReference>
<keyword evidence="3" id="KW-1185">Reference proteome</keyword>
<protein>
    <submittedName>
        <fullName evidence="2">Uncharacterized protein</fullName>
    </submittedName>
</protein>